<sequence length="396" mass="42562">MAKKTIRNIDVSNTRVLVRVDFNVPLDEQGNITDDTRIRAALPTLDYLLERGASLVIMSHLGRPKGQVVESLRMGPVAGRLSQLLGTPVIKMDEVVGDEVQKASDALKPGQVLLLENLRFDPRETSNDRLFAAALARLADIYVDDAFGAAHREHASVVGVAKLLPAVAGLLLEKEVLYLQGLLRDPERPFVAVLGGSKISDKLKVIDKFQNLVDILLIGGGMIFTIMKADGVSIGKSLVEERLLSEVGRIMAESGGKRATMMLPDDIVVADEFKPEAASKVVGAESIPEDWMGLDIGPETIGRYSQLIASAKTIFWNGPMGVFEWDNFEHGTQAIAKAIAANQGIKVAGGGDTIAAIKKYGLEDRFSHISTGGGASMELLEGKELPGVAVLPDAEF</sequence>
<dbReference type="InterPro" id="IPR015911">
    <property type="entry name" value="Phosphoglycerate_kinase_CS"/>
</dbReference>
<evidence type="ECO:0000256" key="5">
    <source>
        <dbReference type="ARBA" id="ARBA00013061"/>
    </source>
</evidence>
<keyword evidence="11 12" id="KW-0324">Glycolysis</keyword>
<accession>A0A1F2WGN6</accession>
<evidence type="ECO:0000256" key="9">
    <source>
        <dbReference type="ARBA" id="ARBA00022777"/>
    </source>
</evidence>
<evidence type="ECO:0000256" key="7">
    <source>
        <dbReference type="ARBA" id="ARBA00022679"/>
    </source>
</evidence>
<feature type="binding site" evidence="12">
    <location>
        <position position="119"/>
    </location>
    <ligand>
        <name>substrate</name>
    </ligand>
</feature>
<feature type="binding site" evidence="12 14">
    <location>
        <position position="202"/>
    </location>
    <ligand>
        <name>ATP</name>
        <dbReference type="ChEBI" id="CHEBI:30616"/>
    </ligand>
</feature>
<feature type="binding site" evidence="13">
    <location>
        <position position="119"/>
    </location>
    <ligand>
        <name>(2R)-3-phosphoglycerate</name>
        <dbReference type="ChEBI" id="CHEBI:58272"/>
    </ligand>
</feature>
<organism evidence="16 17">
    <name type="scientific">Candidatus Solincola sediminis</name>
    <dbReference type="NCBI Taxonomy" id="1797199"/>
    <lineage>
        <taxon>Bacteria</taxon>
        <taxon>Bacillati</taxon>
        <taxon>Actinomycetota</taxon>
        <taxon>Candidatus Geothermincolia</taxon>
        <taxon>Candidatus Geothermincolales</taxon>
        <taxon>Candidatus Geothermincolaceae</taxon>
        <taxon>Candidatus Solincola</taxon>
    </lineage>
</organism>
<dbReference type="InterPro" id="IPR036043">
    <property type="entry name" value="Phosphoglycerate_kinase_sf"/>
</dbReference>
<evidence type="ECO:0000256" key="13">
    <source>
        <dbReference type="PIRSR" id="PIRSR000724-1"/>
    </source>
</evidence>
<dbReference type="HAMAP" id="MF_00145">
    <property type="entry name" value="Phosphoglyc_kinase"/>
    <property type="match status" value="1"/>
</dbReference>
<dbReference type="Proteomes" id="UP000177876">
    <property type="component" value="Unassembled WGS sequence"/>
</dbReference>
<feature type="binding site" evidence="12 14">
    <location>
        <position position="324"/>
    </location>
    <ligand>
        <name>ATP</name>
        <dbReference type="ChEBI" id="CHEBI:30616"/>
    </ligand>
</feature>
<reference evidence="16 17" key="1">
    <citation type="journal article" date="2016" name="Nat. Commun.">
        <title>Thousands of microbial genomes shed light on interconnected biogeochemical processes in an aquifer system.</title>
        <authorList>
            <person name="Anantharaman K."/>
            <person name="Brown C.T."/>
            <person name="Hug L.A."/>
            <person name="Sharon I."/>
            <person name="Castelle C.J."/>
            <person name="Probst A.J."/>
            <person name="Thomas B.C."/>
            <person name="Singh A."/>
            <person name="Wilkins M.J."/>
            <person name="Karaoz U."/>
            <person name="Brodie E.L."/>
            <person name="Williams K.H."/>
            <person name="Hubbard S.S."/>
            <person name="Banfield J.F."/>
        </authorList>
    </citation>
    <scope>NUCLEOTIDE SEQUENCE [LARGE SCALE GENOMIC DNA]</scope>
</reference>
<evidence type="ECO:0000256" key="15">
    <source>
        <dbReference type="RuleBase" id="RU000532"/>
    </source>
</evidence>
<name>A0A1F2WGN6_9ACTN</name>
<dbReference type="CDD" id="cd00318">
    <property type="entry name" value="Phosphoglycerate_kinase"/>
    <property type="match status" value="1"/>
</dbReference>
<feature type="binding site" evidence="12">
    <location>
        <position position="152"/>
    </location>
    <ligand>
        <name>substrate</name>
    </ligand>
</feature>
<keyword evidence="9 12" id="KW-0418">Kinase</keyword>
<comment type="subcellular location">
    <subcellularLocation>
        <location evidence="12">Cytoplasm</location>
    </subcellularLocation>
</comment>
<proteinExistence type="inferred from homology"/>
<keyword evidence="12" id="KW-0963">Cytoplasm</keyword>
<comment type="subunit">
    <text evidence="4 12">Monomer.</text>
</comment>
<dbReference type="PIRSF" id="PIRSF000724">
    <property type="entry name" value="Pgk"/>
    <property type="match status" value="1"/>
</dbReference>
<evidence type="ECO:0000256" key="6">
    <source>
        <dbReference type="ARBA" id="ARBA00016471"/>
    </source>
</evidence>
<feature type="binding site" evidence="13">
    <location>
        <position position="152"/>
    </location>
    <ligand>
        <name>(2R)-3-phosphoglycerate</name>
        <dbReference type="ChEBI" id="CHEBI:58272"/>
    </ligand>
</feature>
<dbReference type="Gene3D" id="3.40.50.1260">
    <property type="entry name" value="Phosphoglycerate kinase, N-terminal domain"/>
    <property type="match status" value="2"/>
</dbReference>
<evidence type="ECO:0000313" key="17">
    <source>
        <dbReference type="Proteomes" id="UP000177876"/>
    </source>
</evidence>
<dbReference type="PANTHER" id="PTHR11406">
    <property type="entry name" value="PHOSPHOGLYCERATE KINASE"/>
    <property type="match status" value="1"/>
</dbReference>
<dbReference type="GO" id="GO:0043531">
    <property type="term" value="F:ADP binding"/>
    <property type="evidence" value="ECO:0007669"/>
    <property type="project" value="TreeGrafter"/>
</dbReference>
<evidence type="ECO:0000256" key="3">
    <source>
        <dbReference type="ARBA" id="ARBA00008982"/>
    </source>
</evidence>
<dbReference type="GO" id="GO:0005829">
    <property type="term" value="C:cytosol"/>
    <property type="evidence" value="ECO:0007669"/>
    <property type="project" value="TreeGrafter"/>
</dbReference>
<comment type="catalytic activity">
    <reaction evidence="1 12 15">
        <text>(2R)-3-phosphoglycerate + ATP = (2R)-3-phospho-glyceroyl phosphate + ADP</text>
        <dbReference type="Rhea" id="RHEA:14801"/>
        <dbReference type="ChEBI" id="CHEBI:30616"/>
        <dbReference type="ChEBI" id="CHEBI:57604"/>
        <dbReference type="ChEBI" id="CHEBI:58272"/>
        <dbReference type="ChEBI" id="CHEBI:456216"/>
        <dbReference type="EC" id="2.7.2.3"/>
    </reaction>
</comment>
<comment type="similarity">
    <text evidence="3 12 15">Belongs to the phosphoglycerate kinase family.</text>
</comment>
<dbReference type="PROSITE" id="PS00111">
    <property type="entry name" value="PGLYCERATE_KINASE"/>
    <property type="match status" value="1"/>
</dbReference>
<feature type="binding site" evidence="12 13">
    <location>
        <begin position="21"/>
        <end position="23"/>
    </location>
    <ligand>
        <name>substrate</name>
    </ligand>
</feature>
<dbReference type="Pfam" id="PF00162">
    <property type="entry name" value="PGK"/>
    <property type="match status" value="1"/>
</dbReference>
<dbReference type="SUPFAM" id="SSF53748">
    <property type="entry name" value="Phosphoglycerate kinase"/>
    <property type="match status" value="1"/>
</dbReference>
<dbReference type="InterPro" id="IPR001576">
    <property type="entry name" value="Phosphoglycerate_kinase"/>
</dbReference>
<dbReference type="GO" id="GO:0004618">
    <property type="term" value="F:phosphoglycerate kinase activity"/>
    <property type="evidence" value="ECO:0007669"/>
    <property type="project" value="UniProtKB-UniRule"/>
</dbReference>
<feature type="binding site" evidence="12 14">
    <location>
        <begin position="350"/>
        <end position="353"/>
    </location>
    <ligand>
        <name>ATP</name>
        <dbReference type="ChEBI" id="CHEBI:30616"/>
    </ligand>
</feature>
<feature type="binding site" evidence="12">
    <location>
        <position position="293"/>
    </location>
    <ligand>
        <name>ATP</name>
        <dbReference type="ChEBI" id="CHEBI:30616"/>
    </ligand>
</feature>
<dbReference type="EC" id="2.7.2.3" evidence="5 12"/>
<evidence type="ECO:0000256" key="12">
    <source>
        <dbReference type="HAMAP-Rule" id="MF_00145"/>
    </source>
</evidence>
<dbReference type="AlphaFoldDB" id="A0A1F2WGN6"/>
<evidence type="ECO:0000256" key="1">
    <source>
        <dbReference type="ARBA" id="ARBA00000642"/>
    </source>
</evidence>
<feature type="binding site" evidence="13">
    <location>
        <position position="37"/>
    </location>
    <ligand>
        <name>(2R)-3-phosphoglycerate</name>
        <dbReference type="ChEBI" id="CHEBI:58272"/>
    </ligand>
</feature>
<dbReference type="GO" id="GO:0006096">
    <property type="term" value="P:glycolytic process"/>
    <property type="evidence" value="ECO:0007669"/>
    <property type="project" value="UniProtKB-UniRule"/>
</dbReference>
<evidence type="ECO:0000256" key="4">
    <source>
        <dbReference type="ARBA" id="ARBA00011245"/>
    </source>
</evidence>
<dbReference type="FunFam" id="3.40.50.1260:FF:000006">
    <property type="entry name" value="Phosphoglycerate kinase"/>
    <property type="match status" value="1"/>
</dbReference>
<comment type="pathway">
    <text evidence="2 12">Carbohydrate degradation; glycolysis; pyruvate from D-glyceraldehyde 3-phosphate: step 2/5.</text>
</comment>
<dbReference type="FunFam" id="3.40.50.1260:FF:000003">
    <property type="entry name" value="Phosphoglycerate kinase"/>
    <property type="match status" value="1"/>
</dbReference>
<dbReference type="PRINTS" id="PR00477">
    <property type="entry name" value="PHGLYCKINASE"/>
</dbReference>
<dbReference type="STRING" id="1797197.A2Y75_04345"/>
<feature type="binding site" evidence="12">
    <location>
        <position position="37"/>
    </location>
    <ligand>
        <name>substrate</name>
    </ligand>
</feature>
<keyword evidence="7 12" id="KW-0808">Transferase</keyword>
<evidence type="ECO:0000256" key="8">
    <source>
        <dbReference type="ARBA" id="ARBA00022741"/>
    </source>
</evidence>
<evidence type="ECO:0000256" key="10">
    <source>
        <dbReference type="ARBA" id="ARBA00022840"/>
    </source>
</evidence>
<dbReference type="InterPro" id="IPR015824">
    <property type="entry name" value="Phosphoglycerate_kinase_N"/>
</dbReference>
<evidence type="ECO:0000313" key="16">
    <source>
        <dbReference type="EMBL" id="OFW55956.1"/>
    </source>
</evidence>
<keyword evidence="10 12" id="KW-0067">ATP-binding</keyword>
<dbReference type="PANTHER" id="PTHR11406:SF23">
    <property type="entry name" value="PHOSPHOGLYCERATE KINASE 1, CHLOROPLASTIC-RELATED"/>
    <property type="match status" value="1"/>
</dbReference>
<evidence type="ECO:0000256" key="11">
    <source>
        <dbReference type="ARBA" id="ARBA00023152"/>
    </source>
</evidence>
<dbReference type="GO" id="GO:0005524">
    <property type="term" value="F:ATP binding"/>
    <property type="evidence" value="ECO:0007669"/>
    <property type="project" value="UniProtKB-KW"/>
</dbReference>
<keyword evidence="8 12" id="KW-0547">Nucleotide-binding</keyword>
<feature type="binding site" evidence="12 13">
    <location>
        <begin position="60"/>
        <end position="63"/>
    </location>
    <ligand>
        <name>substrate</name>
    </ligand>
</feature>
<dbReference type="UniPathway" id="UPA00109">
    <property type="reaction ID" value="UER00185"/>
</dbReference>
<evidence type="ECO:0000256" key="2">
    <source>
        <dbReference type="ARBA" id="ARBA00004838"/>
    </source>
</evidence>
<dbReference type="EMBL" id="MELK01000050">
    <property type="protein sequence ID" value="OFW55956.1"/>
    <property type="molecule type" value="Genomic_DNA"/>
</dbReference>
<comment type="caution">
    <text evidence="16">The sequence shown here is derived from an EMBL/GenBank/DDBJ whole genome shotgun (WGS) entry which is preliminary data.</text>
</comment>
<evidence type="ECO:0000256" key="14">
    <source>
        <dbReference type="PIRSR" id="PIRSR000724-2"/>
    </source>
</evidence>
<protein>
    <recommendedName>
        <fullName evidence="6 12">Phosphoglycerate kinase</fullName>
        <ecNumber evidence="5 12">2.7.2.3</ecNumber>
    </recommendedName>
</protein>
<dbReference type="GO" id="GO:0006094">
    <property type="term" value="P:gluconeogenesis"/>
    <property type="evidence" value="ECO:0007669"/>
    <property type="project" value="TreeGrafter"/>
</dbReference>
<gene>
    <name evidence="12" type="primary">pgk</name>
    <name evidence="16" type="ORF">A2Y75_04345</name>
</gene>